<comment type="subcellular location">
    <subcellularLocation>
        <location evidence="1">Nucleus</location>
    </subcellularLocation>
</comment>
<dbReference type="InterPro" id="IPR001494">
    <property type="entry name" value="Importin-beta_N"/>
</dbReference>
<keyword evidence="8" id="KW-1185">Reference proteome</keyword>
<feature type="region of interest" description="Disordered" evidence="5">
    <location>
        <begin position="958"/>
        <end position="986"/>
    </location>
</feature>
<dbReference type="InterPro" id="IPR011989">
    <property type="entry name" value="ARM-like"/>
</dbReference>
<feature type="domain" description="Importin N-terminal" evidence="6">
    <location>
        <begin position="22"/>
        <end position="111"/>
    </location>
</feature>
<feature type="compositionally biased region" description="Acidic residues" evidence="5">
    <location>
        <begin position="958"/>
        <end position="978"/>
    </location>
</feature>
<evidence type="ECO:0000256" key="5">
    <source>
        <dbReference type="SAM" id="MobiDB-lite"/>
    </source>
</evidence>
<dbReference type="InterPro" id="IPR016024">
    <property type="entry name" value="ARM-type_fold"/>
</dbReference>
<dbReference type="PANTHER" id="PTHR10997:SF9">
    <property type="entry name" value="IMPORTIN-9"/>
    <property type="match status" value="1"/>
</dbReference>
<keyword evidence="2" id="KW-0813">Transport</keyword>
<dbReference type="Gene3D" id="1.25.10.10">
    <property type="entry name" value="Leucine-rich Repeat Variant"/>
    <property type="match status" value="1"/>
</dbReference>
<evidence type="ECO:0000256" key="1">
    <source>
        <dbReference type="ARBA" id="ARBA00004123"/>
    </source>
</evidence>
<accession>A0A8K1CJR5</accession>
<dbReference type="InterPro" id="IPR056840">
    <property type="entry name" value="HEAT_IPO9_central"/>
</dbReference>
<dbReference type="GO" id="GO:0031267">
    <property type="term" value="F:small GTPase binding"/>
    <property type="evidence" value="ECO:0007669"/>
    <property type="project" value="InterPro"/>
</dbReference>
<sequence length="1075" mass="116022">MDQLAALLEGSLSGVGAARAQCEAQLTTLLRSSGFALQLCEFLFTTTAAVAPAHRQLACILLKKLVMSHWTVGATGDEDDEHEAPAAGDVYLVADAEKAQVRHAIVASVQRVDVLAFFAESKLQTALCMALTAIFERDWPDQWPELLPVVLGMISGNERLAIEFAIRFLSLAGNHFSSENCCELVSVVFPQLQRVFVAKDDFAVGVRTRVVRIVESSLLMVGMEAQVGNKTAQQLLQTNVSQWIALFLAELPLPVQQVKAYAIKIQIINTLSKFVEEWPKDMTDVLPEIMPQIYGLLASDMAAFDRDVVQNSETEEEAYDSDGEGTHIGRGAVVVAAFEFLRGTLHAPTKKTRQLVLTALNEFVYVMIAYMQITASQAETWEDDPNKYVADEDDESLSYNIRTAGTDLLIELETVLGRKAVVAALDAAQRRLKGEAGNWRLQEAALLVVGTLASPILAAMSKQSADVSQLLDLGSFLQTLFQVMNASNETIYLRARALWCASKLAKGMNSEMLSAFLQVAISGLEQGQVLPVRLYACRAVGAIVKHEAGKQHLQEASAVVVERLIHLAELSTNETLHIALETLVVVLQELGNLNPAAAQATVAAFLRHWSQNLNDPLISELLDGAFGALLEYENMEIVANLQEQVLPVLQTMLLQSKAELGAAGNGTVIAGSAITVLKTILKHSFVSSTATAAGSSDPTHRAMSAQIIQLIFEPLIGILQLVDDEKVLNSGAECLKWLVMFAVETLAEYKCANGANGVDATMNIAAKLLSPALDESCAVCVGGLIAQILLKLGSALPPTTIQSILSATCARLATAELPSLIQSLCMVFARLVHTHGQEILNVLEQLPAPAVPGVSYKNMLEFVFSTWIEKQQDFYGLYCIKVTVSALLKVAEWNDPRLTEIIVTGSEIETAPQPGSAGIQTRSKTKSSTGSAPKQYTRVHFLTKLVVVLAKVAVHLGEDEEEWESSEDESEDDEDDDSAAVSGATSSSIFAPAEQYELLSDRLDSNAADAGDDEGADGLEEEFEAHFDPLNDVDLKVLLPAALQSVTSNGNAVQAMLPELTPADQEILALVTGAN</sequence>
<reference evidence="7" key="1">
    <citation type="submission" date="2019-03" db="EMBL/GenBank/DDBJ databases">
        <title>Long read genome sequence of the mycoparasitic Pythium oligandrum ATCC 38472 isolated from sugarbeet rhizosphere.</title>
        <authorList>
            <person name="Gaulin E."/>
        </authorList>
    </citation>
    <scope>NUCLEOTIDE SEQUENCE</scope>
    <source>
        <strain evidence="7">ATCC 38472_TT</strain>
    </source>
</reference>
<dbReference type="SMART" id="SM00913">
    <property type="entry name" value="IBN_N"/>
    <property type="match status" value="1"/>
</dbReference>
<dbReference type="GO" id="GO:0005635">
    <property type="term" value="C:nuclear envelope"/>
    <property type="evidence" value="ECO:0007669"/>
    <property type="project" value="TreeGrafter"/>
</dbReference>
<gene>
    <name evidence="7" type="ORF">Poli38472_012961</name>
</gene>
<keyword evidence="4" id="KW-0539">Nucleus</keyword>
<dbReference type="GO" id="GO:0005829">
    <property type="term" value="C:cytosol"/>
    <property type="evidence" value="ECO:0007669"/>
    <property type="project" value="TreeGrafter"/>
</dbReference>
<name>A0A8K1CJR5_PYTOL</name>
<feature type="compositionally biased region" description="Polar residues" evidence="5">
    <location>
        <begin position="918"/>
        <end position="932"/>
    </location>
</feature>
<evidence type="ECO:0000256" key="2">
    <source>
        <dbReference type="ARBA" id="ARBA00022448"/>
    </source>
</evidence>
<dbReference type="Pfam" id="PF25018">
    <property type="entry name" value="HEAT_IPO9_c"/>
    <property type="match status" value="1"/>
</dbReference>
<dbReference type="OrthoDB" id="431626at2759"/>
<organism evidence="7 8">
    <name type="scientific">Pythium oligandrum</name>
    <name type="common">Mycoparasitic fungus</name>
    <dbReference type="NCBI Taxonomy" id="41045"/>
    <lineage>
        <taxon>Eukaryota</taxon>
        <taxon>Sar</taxon>
        <taxon>Stramenopiles</taxon>
        <taxon>Oomycota</taxon>
        <taxon>Peronosporomycetes</taxon>
        <taxon>Pythiales</taxon>
        <taxon>Pythiaceae</taxon>
        <taxon>Pythium</taxon>
    </lineage>
</organism>
<keyword evidence="3" id="KW-0653">Protein transport</keyword>
<protein>
    <recommendedName>
        <fullName evidence="6">Importin N-terminal domain-containing protein</fullName>
    </recommendedName>
</protein>
<proteinExistence type="predicted"/>
<evidence type="ECO:0000313" key="8">
    <source>
        <dbReference type="Proteomes" id="UP000794436"/>
    </source>
</evidence>
<comment type="caution">
    <text evidence="7">The sequence shown here is derived from an EMBL/GenBank/DDBJ whole genome shotgun (WGS) entry which is preliminary data.</text>
</comment>
<dbReference type="GO" id="GO:0006606">
    <property type="term" value="P:protein import into nucleus"/>
    <property type="evidence" value="ECO:0007669"/>
    <property type="project" value="TreeGrafter"/>
</dbReference>
<dbReference type="SUPFAM" id="SSF48371">
    <property type="entry name" value="ARM repeat"/>
    <property type="match status" value="1"/>
</dbReference>
<dbReference type="PANTHER" id="PTHR10997">
    <property type="entry name" value="IMPORTIN-7, 8, 11"/>
    <property type="match status" value="1"/>
</dbReference>
<dbReference type="Proteomes" id="UP000794436">
    <property type="component" value="Unassembled WGS sequence"/>
</dbReference>
<dbReference type="PROSITE" id="PS50166">
    <property type="entry name" value="IMPORTIN_B_NT"/>
    <property type="match status" value="1"/>
</dbReference>
<dbReference type="AlphaFoldDB" id="A0A8K1CJR5"/>
<evidence type="ECO:0000256" key="3">
    <source>
        <dbReference type="ARBA" id="ARBA00022927"/>
    </source>
</evidence>
<evidence type="ECO:0000313" key="7">
    <source>
        <dbReference type="EMBL" id="TMW64339.1"/>
    </source>
</evidence>
<evidence type="ECO:0000259" key="6">
    <source>
        <dbReference type="PROSITE" id="PS50166"/>
    </source>
</evidence>
<dbReference type="EMBL" id="SPLM01000040">
    <property type="protein sequence ID" value="TMW64339.1"/>
    <property type="molecule type" value="Genomic_DNA"/>
</dbReference>
<evidence type="ECO:0000256" key="4">
    <source>
        <dbReference type="ARBA" id="ARBA00023242"/>
    </source>
</evidence>
<feature type="region of interest" description="Disordered" evidence="5">
    <location>
        <begin position="910"/>
        <end position="932"/>
    </location>
</feature>